<keyword evidence="1" id="KW-0812">Transmembrane</keyword>
<sequence>MKIAGIVLGVITALLGVYAFCVPLGVFLGISWVIAVLIIVNGVESIADGVASQPKKDTGKIVLGALIVLAGIFLLFSGILRFLTDMMMVYLIGGALILYGIFQIVAGWKKKEISTGAGVISIICGVISVIGGFLAFGHPFLTMISVGYIIAFNLIMQGVNMIVIAVNRDKF</sequence>
<keyword evidence="1" id="KW-0472">Membrane</keyword>
<dbReference type="GO" id="GO:0005886">
    <property type="term" value="C:plasma membrane"/>
    <property type="evidence" value="ECO:0007669"/>
    <property type="project" value="TreeGrafter"/>
</dbReference>
<dbReference type="Proteomes" id="UP000824118">
    <property type="component" value="Unassembled WGS sequence"/>
</dbReference>
<dbReference type="Pfam" id="PF03729">
    <property type="entry name" value="DUF308"/>
    <property type="match status" value="2"/>
</dbReference>
<evidence type="ECO:0000313" key="2">
    <source>
        <dbReference type="EMBL" id="HIU49551.1"/>
    </source>
</evidence>
<evidence type="ECO:0000313" key="3">
    <source>
        <dbReference type="Proteomes" id="UP000824118"/>
    </source>
</evidence>
<keyword evidence="1" id="KW-1133">Transmembrane helix</keyword>
<reference evidence="2" key="2">
    <citation type="journal article" date="2021" name="PeerJ">
        <title>Extensive microbial diversity within the chicken gut microbiome revealed by metagenomics and culture.</title>
        <authorList>
            <person name="Gilroy R."/>
            <person name="Ravi A."/>
            <person name="Getino M."/>
            <person name="Pursley I."/>
            <person name="Horton D.L."/>
            <person name="Alikhan N.F."/>
            <person name="Baker D."/>
            <person name="Gharbi K."/>
            <person name="Hall N."/>
            <person name="Watson M."/>
            <person name="Adriaenssens E.M."/>
            <person name="Foster-Nyarko E."/>
            <person name="Jarju S."/>
            <person name="Secka A."/>
            <person name="Antonio M."/>
            <person name="Oren A."/>
            <person name="Chaudhuri R.R."/>
            <person name="La Ragione R."/>
            <person name="Hildebrand F."/>
            <person name="Pallen M.J."/>
        </authorList>
    </citation>
    <scope>NUCLEOTIDE SEQUENCE</scope>
    <source>
        <strain evidence="2">ChiGjej1B1-1684</strain>
    </source>
</reference>
<dbReference type="PANTHER" id="PTHR34989:SF1">
    <property type="entry name" value="PROTEIN HDED"/>
    <property type="match status" value="1"/>
</dbReference>
<protein>
    <submittedName>
        <fullName evidence="2">DUF308 domain-containing protein</fullName>
    </submittedName>
</protein>
<evidence type="ECO:0000256" key="1">
    <source>
        <dbReference type="SAM" id="Phobius"/>
    </source>
</evidence>
<dbReference type="EMBL" id="DVNG01000011">
    <property type="protein sequence ID" value="HIU49551.1"/>
    <property type="molecule type" value="Genomic_DNA"/>
</dbReference>
<organism evidence="2 3">
    <name type="scientific">Candidatus Limousia pullorum</name>
    <dbReference type="NCBI Taxonomy" id="2840860"/>
    <lineage>
        <taxon>Bacteria</taxon>
        <taxon>Bacillati</taxon>
        <taxon>Bacillota</taxon>
        <taxon>Clostridia</taxon>
        <taxon>Eubacteriales</taxon>
        <taxon>Oscillospiraceae</taxon>
        <taxon>Oscillospiraceae incertae sedis</taxon>
        <taxon>Candidatus Limousia</taxon>
    </lineage>
</organism>
<comment type="caution">
    <text evidence="2">The sequence shown here is derived from an EMBL/GenBank/DDBJ whole genome shotgun (WGS) entry which is preliminary data.</text>
</comment>
<feature type="transmembrane region" description="Helical" evidence="1">
    <location>
        <begin position="62"/>
        <end position="83"/>
    </location>
</feature>
<feature type="transmembrane region" description="Helical" evidence="1">
    <location>
        <begin position="29"/>
        <end position="50"/>
    </location>
</feature>
<feature type="transmembrane region" description="Helical" evidence="1">
    <location>
        <begin position="89"/>
        <end position="108"/>
    </location>
</feature>
<accession>A0A9D1S792</accession>
<dbReference type="PANTHER" id="PTHR34989">
    <property type="entry name" value="PROTEIN HDED"/>
    <property type="match status" value="1"/>
</dbReference>
<proteinExistence type="predicted"/>
<dbReference type="InterPro" id="IPR005325">
    <property type="entry name" value="DUF308_memb"/>
</dbReference>
<dbReference type="AlphaFoldDB" id="A0A9D1S792"/>
<gene>
    <name evidence="2" type="ORF">IAD22_00845</name>
</gene>
<reference evidence="2" key="1">
    <citation type="submission" date="2020-10" db="EMBL/GenBank/DDBJ databases">
        <authorList>
            <person name="Gilroy R."/>
        </authorList>
    </citation>
    <scope>NUCLEOTIDE SEQUENCE</scope>
    <source>
        <strain evidence="2">ChiGjej1B1-1684</strain>
    </source>
</reference>
<feature type="transmembrane region" description="Helical" evidence="1">
    <location>
        <begin position="142"/>
        <end position="166"/>
    </location>
</feature>
<name>A0A9D1S792_9FIRM</name>
<dbReference type="InterPro" id="IPR052712">
    <property type="entry name" value="Acid_resist_chaperone_HdeD"/>
</dbReference>
<feature type="transmembrane region" description="Helical" evidence="1">
    <location>
        <begin position="115"/>
        <end position="136"/>
    </location>
</feature>